<dbReference type="GO" id="GO:0016706">
    <property type="term" value="F:2-oxoglutarate-dependent dioxygenase activity"/>
    <property type="evidence" value="ECO:0007669"/>
    <property type="project" value="InterPro"/>
</dbReference>
<dbReference type="Pfam" id="PF09004">
    <property type="entry name" value="ALKBH8_N"/>
    <property type="match status" value="1"/>
</dbReference>
<feature type="non-terminal residue" evidence="2">
    <location>
        <position position="1"/>
    </location>
</feature>
<evidence type="ECO:0000259" key="1">
    <source>
        <dbReference type="Pfam" id="PF09004"/>
    </source>
</evidence>
<evidence type="ECO:0000313" key="2">
    <source>
        <dbReference type="EMBL" id="SBP11724.1"/>
    </source>
</evidence>
<dbReference type="InterPro" id="IPR015095">
    <property type="entry name" value="AlkB_hom8_N"/>
</dbReference>
<protein>
    <recommendedName>
        <fullName evidence="1">Alkylated DNA repair protein AlkB homologue 8 N-terminal domain-containing protein</fullName>
    </recommendedName>
</protein>
<proteinExistence type="predicted"/>
<dbReference type="EMBL" id="HADW01010324">
    <property type="protein sequence ID" value="SBP11724.1"/>
    <property type="molecule type" value="Transcribed_RNA"/>
</dbReference>
<dbReference type="AlphaFoldDB" id="A0A1A7X1N0"/>
<reference evidence="2" key="1">
    <citation type="submission" date="2016-05" db="EMBL/GenBank/DDBJ databases">
        <authorList>
            <person name="Lavstsen T."/>
            <person name="Jespersen J.S."/>
        </authorList>
    </citation>
    <scope>NUCLEOTIDE SEQUENCE</scope>
    <source>
        <tissue evidence="2">Brain</tissue>
    </source>
</reference>
<sequence>ELIVDFRRLRSQVAEDIVEDYKYLGVHIDNKLYWTKNTSALYRKGQGGLYFLRQRSLFRKTVPRMFYESAVANPSIHPPTFPESAAA</sequence>
<accession>A0A1A7X1N0</accession>
<dbReference type="GO" id="GO:0008168">
    <property type="term" value="F:methyltransferase activity"/>
    <property type="evidence" value="ECO:0007669"/>
    <property type="project" value="InterPro"/>
</dbReference>
<feature type="domain" description="Alkylated DNA repair protein AlkB homologue 8 N-terminal" evidence="1">
    <location>
        <begin position="34"/>
        <end position="57"/>
    </location>
</feature>
<name>A0A1A7X1N0_9TELE</name>
<gene>
    <name evidence="2" type="primary">Nfu_g_1_019188</name>
</gene>
<reference evidence="2" key="2">
    <citation type="submission" date="2016-06" db="EMBL/GenBank/DDBJ databases">
        <title>The genome of a short-lived fish provides insights into sex chromosome evolution and the genetic control of aging.</title>
        <authorList>
            <person name="Reichwald K."/>
            <person name="Felder M."/>
            <person name="Petzold A."/>
            <person name="Koch P."/>
            <person name="Groth M."/>
            <person name="Platzer M."/>
        </authorList>
    </citation>
    <scope>NUCLEOTIDE SEQUENCE</scope>
    <source>
        <tissue evidence="2">Brain</tissue>
    </source>
</reference>
<organism evidence="2">
    <name type="scientific">Iconisemion striatum</name>
    <dbReference type="NCBI Taxonomy" id="60296"/>
    <lineage>
        <taxon>Eukaryota</taxon>
        <taxon>Metazoa</taxon>
        <taxon>Chordata</taxon>
        <taxon>Craniata</taxon>
        <taxon>Vertebrata</taxon>
        <taxon>Euteleostomi</taxon>
        <taxon>Actinopterygii</taxon>
        <taxon>Neopterygii</taxon>
        <taxon>Teleostei</taxon>
        <taxon>Neoteleostei</taxon>
        <taxon>Acanthomorphata</taxon>
        <taxon>Ovalentaria</taxon>
        <taxon>Atherinomorphae</taxon>
        <taxon>Cyprinodontiformes</taxon>
        <taxon>Nothobranchiidae</taxon>
        <taxon>Iconisemion</taxon>
    </lineage>
</organism>